<comment type="subcellular location">
    <subcellularLocation>
        <location evidence="1 6">Cell membrane</location>
        <topology evidence="1 6">Multi-pass membrane protein</topology>
    </subcellularLocation>
</comment>
<feature type="transmembrane region" description="Helical" evidence="6">
    <location>
        <begin position="6"/>
        <end position="27"/>
    </location>
</feature>
<evidence type="ECO:0000256" key="5">
    <source>
        <dbReference type="ARBA" id="ARBA00023136"/>
    </source>
</evidence>
<feature type="transmembrane region" description="Helical" evidence="6">
    <location>
        <begin position="39"/>
        <end position="58"/>
    </location>
</feature>
<dbReference type="GO" id="GO:0005886">
    <property type="term" value="C:plasma membrane"/>
    <property type="evidence" value="ECO:0007669"/>
    <property type="project" value="UniProtKB-SubCell"/>
</dbReference>
<accession>A0A0G0K6E0</accession>
<comment type="similarity">
    <text evidence="6">Belongs to the TVP38/TMEM64 family.</text>
</comment>
<sequence>MKLLKRFQGLLIITAIVIVINILSYYFPKEEVEKMIENAGILAPIVYIFLHLLTYIFAPLSGTSVTAIGFFLFGETVVIYSFVTVILSSITNFYIARRWGVKIVENLVGKEVLSKYIGFVNDHGYTTLILSRIFLHGFSDITSYFAGLSKMKFLPYFLISVLATIPGTVIMYFLSSYAKSTMEYIIYSFLFVSLIFPIFILFKSMIFKKVSY</sequence>
<name>A0A0G0K6E0_9BACT</name>
<feature type="transmembrane region" description="Helical" evidence="6">
    <location>
        <begin position="153"/>
        <end position="178"/>
    </location>
</feature>
<reference evidence="8 9" key="1">
    <citation type="journal article" date="2015" name="Nature">
        <title>rRNA introns, odd ribosomes, and small enigmatic genomes across a large radiation of phyla.</title>
        <authorList>
            <person name="Brown C.T."/>
            <person name="Hug L.A."/>
            <person name="Thomas B.C."/>
            <person name="Sharon I."/>
            <person name="Castelle C.J."/>
            <person name="Singh A."/>
            <person name="Wilkins M.J."/>
            <person name="Williams K.H."/>
            <person name="Banfield J.F."/>
        </authorList>
    </citation>
    <scope>NUCLEOTIDE SEQUENCE [LARGE SCALE GENOMIC DNA]</scope>
</reference>
<gene>
    <name evidence="8" type="ORF">US95_C0026G0002</name>
</gene>
<evidence type="ECO:0000256" key="4">
    <source>
        <dbReference type="ARBA" id="ARBA00022989"/>
    </source>
</evidence>
<feature type="transmembrane region" description="Helical" evidence="6">
    <location>
        <begin position="184"/>
        <end position="202"/>
    </location>
</feature>
<dbReference type="PANTHER" id="PTHR12677">
    <property type="entry name" value="GOLGI APPARATUS MEMBRANE PROTEIN TVP38-RELATED"/>
    <property type="match status" value="1"/>
</dbReference>
<keyword evidence="5 6" id="KW-0472">Membrane</keyword>
<evidence type="ECO:0000313" key="9">
    <source>
        <dbReference type="Proteomes" id="UP000034738"/>
    </source>
</evidence>
<evidence type="ECO:0000256" key="3">
    <source>
        <dbReference type="ARBA" id="ARBA00022692"/>
    </source>
</evidence>
<feature type="domain" description="VTT" evidence="7">
    <location>
        <begin position="64"/>
        <end position="175"/>
    </location>
</feature>
<comment type="caution">
    <text evidence="8">The sequence shown here is derived from an EMBL/GenBank/DDBJ whole genome shotgun (WGS) entry which is preliminary data.</text>
</comment>
<dbReference type="Proteomes" id="UP000034738">
    <property type="component" value="Unassembled WGS sequence"/>
</dbReference>
<feature type="transmembrane region" description="Helical" evidence="6">
    <location>
        <begin position="70"/>
        <end position="95"/>
    </location>
</feature>
<evidence type="ECO:0000256" key="2">
    <source>
        <dbReference type="ARBA" id="ARBA00022475"/>
    </source>
</evidence>
<evidence type="ECO:0000313" key="8">
    <source>
        <dbReference type="EMBL" id="KKQ74397.1"/>
    </source>
</evidence>
<proteinExistence type="inferred from homology"/>
<dbReference type="InterPro" id="IPR032816">
    <property type="entry name" value="VTT_dom"/>
</dbReference>
<keyword evidence="4 6" id="KW-1133">Transmembrane helix</keyword>
<dbReference type="Pfam" id="PF09335">
    <property type="entry name" value="VTT_dom"/>
    <property type="match status" value="1"/>
</dbReference>
<dbReference type="EMBL" id="LBUY01000026">
    <property type="protein sequence ID" value="KKQ74397.1"/>
    <property type="molecule type" value="Genomic_DNA"/>
</dbReference>
<dbReference type="InterPro" id="IPR015414">
    <property type="entry name" value="TMEM64"/>
</dbReference>
<organism evidence="8 9">
    <name type="scientific">Candidatus Woesebacteria bacterium GW2011_GWB1_38_5</name>
    <dbReference type="NCBI Taxonomy" id="1618568"/>
    <lineage>
        <taxon>Bacteria</taxon>
        <taxon>Candidatus Woeseibacteriota</taxon>
    </lineage>
</organism>
<keyword evidence="2 6" id="KW-1003">Cell membrane</keyword>
<evidence type="ECO:0000259" key="7">
    <source>
        <dbReference type="Pfam" id="PF09335"/>
    </source>
</evidence>
<protein>
    <recommendedName>
        <fullName evidence="6">TVP38/TMEM64 family membrane protein</fullName>
    </recommendedName>
</protein>
<evidence type="ECO:0000256" key="1">
    <source>
        <dbReference type="ARBA" id="ARBA00004651"/>
    </source>
</evidence>
<dbReference type="AlphaFoldDB" id="A0A0G0K6E0"/>
<dbReference type="PANTHER" id="PTHR12677:SF59">
    <property type="entry name" value="GOLGI APPARATUS MEMBRANE PROTEIN TVP38-RELATED"/>
    <property type="match status" value="1"/>
</dbReference>
<keyword evidence="3 6" id="KW-0812">Transmembrane</keyword>
<evidence type="ECO:0000256" key="6">
    <source>
        <dbReference type="RuleBase" id="RU366058"/>
    </source>
</evidence>